<dbReference type="Pfam" id="PF19781">
    <property type="entry name" value="DUF6266"/>
    <property type="match status" value="1"/>
</dbReference>
<dbReference type="Proteomes" id="UP000448877">
    <property type="component" value="Unassembled WGS sequence"/>
</dbReference>
<gene>
    <name evidence="2" type="ORF">F2Y81_08935</name>
</gene>
<evidence type="ECO:0000313" key="3">
    <source>
        <dbReference type="Proteomes" id="UP000448877"/>
    </source>
</evidence>
<evidence type="ECO:0000313" key="2">
    <source>
        <dbReference type="EMBL" id="KAA5419875.1"/>
    </source>
</evidence>
<dbReference type="eggNOG" id="ENOG502Z9ST">
    <property type="taxonomic scope" value="Bacteria"/>
</dbReference>
<protein>
    <submittedName>
        <fullName evidence="2">Uncharacterized protein</fullName>
    </submittedName>
</protein>
<feature type="compositionally biased region" description="Basic residues" evidence="1">
    <location>
        <begin position="103"/>
        <end position="113"/>
    </location>
</feature>
<reference evidence="2 3" key="1">
    <citation type="journal article" date="2019" name="Nat. Med.">
        <title>A library of human gut bacterial isolates paired with longitudinal multiomics data enables mechanistic microbiome research.</title>
        <authorList>
            <person name="Poyet M."/>
            <person name="Groussin M."/>
            <person name="Gibbons S.M."/>
            <person name="Avila-Pacheco J."/>
            <person name="Jiang X."/>
            <person name="Kearney S.M."/>
            <person name="Perrotta A.R."/>
            <person name="Berdy B."/>
            <person name="Zhao S."/>
            <person name="Lieberman T.D."/>
            <person name="Swanson P.K."/>
            <person name="Smith M."/>
            <person name="Roesemann S."/>
            <person name="Alexander J.E."/>
            <person name="Rich S.A."/>
            <person name="Livny J."/>
            <person name="Vlamakis H."/>
            <person name="Clish C."/>
            <person name="Bullock K."/>
            <person name="Deik A."/>
            <person name="Scott J."/>
            <person name="Pierce K.A."/>
            <person name="Xavier R.J."/>
            <person name="Alm E.J."/>
        </authorList>
    </citation>
    <scope>NUCLEOTIDE SEQUENCE [LARGE SCALE GENOMIC DNA]</scope>
    <source>
        <strain evidence="2 3">BIOML-A6</strain>
    </source>
</reference>
<name>A0A120A5A6_9BACE</name>
<dbReference type="AlphaFoldDB" id="A0A120A5A6"/>
<comment type="caution">
    <text evidence="2">The sequence shown here is derived from an EMBL/GenBank/DDBJ whole genome shotgun (WGS) entry which is preliminary data.</text>
</comment>
<organism evidence="2 3">
    <name type="scientific">Bacteroides cellulosilyticus</name>
    <dbReference type="NCBI Taxonomy" id="246787"/>
    <lineage>
        <taxon>Bacteria</taxon>
        <taxon>Pseudomonadati</taxon>
        <taxon>Bacteroidota</taxon>
        <taxon>Bacteroidia</taxon>
        <taxon>Bacteroidales</taxon>
        <taxon>Bacteroidaceae</taxon>
        <taxon>Bacteroides</taxon>
    </lineage>
</organism>
<dbReference type="InterPro" id="IPR046233">
    <property type="entry name" value="DUF6266"/>
</dbReference>
<accession>A0A120A5A6</accession>
<evidence type="ECO:0000256" key="1">
    <source>
        <dbReference type="SAM" id="MobiDB-lite"/>
    </source>
</evidence>
<dbReference type="EMBL" id="VVYV01000012">
    <property type="protein sequence ID" value="KAA5419875.1"/>
    <property type="molecule type" value="Genomic_DNA"/>
</dbReference>
<proteinExistence type="predicted"/>
<sequence length="139" mass="15483">MGIINQGILGGFSGKVGPIVGFRWKSNYYIRARAAKVSNPRTPKQQEQRGKFATAFSFLKAIKPCFCSADGNTIANSIRLSVSVIDTPENEIEILTEPIPKNYKKPTSIKKKGTQIQIKQNSSYAPPKDIRTRKFKPPQ</sequence>
<feature type="region of interest" description="Disordered" evidence="1">
    <location>
        <begin position="103"/>
        <end position="139"/>
    </location>
</feature>